<organism evidence="6">
    <name type="scientific">Puccinia triticina (isolate 1-1 / race 1 (BBBD))</name>
    <name type="common">Brown leaf rust fungus</name>
    <dbReference type="NCBI Taxonomy" id="630390"/>
    <lineage>
        <taxon>Eukaryota</taxon>
        <taxon>Fungi</taxon>
        <taxon>Dikarya</taxon>
        <taxon>Basidiomycota</taxon>
        <taxon>Pucciniomycotina</taxon>
        <taxon>Pucciniomycetes</taxon>
        <taxon>Pucciniales</taxon>
        <taxon>Pucciniaceae</taxon>
        <taxon>Puccinia</taxon>
    </lineage>
</organism>
<dbReference type="InterPro" id="IPR036463">
    <property type="entry name" value="Urease_gamma_sf"/>
</dbReference>
<evidence type="ECO:0000313" key="6">
    <source>
        <dbReference type="EMBL" id="OAV89668.1"/>
    </source>
</evidence>
<dbReference type="InterPro" id="IPR011059">
    <property type="entry name" value="Metal-dep_hydrolase_composite"/>
</dbReference>
<dbReference type="SUPFAM" id="SSF51278">
    <property type="entry name" value="Urease, beta-subunit"/>
    <property type="match status" value="1"/>
</dbReference>
<reference evidence="7 8" key="3">
    <citation type="journal article" date="2017" name="G3 (Bethesda)">
        <title>Comparative analysis highlights variable genome content of wheat rusts and divergence of the mating loci.</title>
        <authorList>
            <person name="Cuomo C.A."/>
            <person name="Bakkeren G."/>
            <person name="Khalil H.B."/>
            <person name="Panwar V."/>
            <person name="Joly D."/>
            <person name="Linning R."/>
            <person name="Sakthikumar S."/>
            <person name="Song X."/>
            <person name="Adiconis X."/>
            <person name="Fan L."/>
            <person name="Goldberg J.M."/>
            <person name="Levin J.Z."/>
            <person name="Young S."/>
            <person name="Zeng Q."/>
            <person name="Anikster Y."/>
            <person name="Bruce M."/>
            <person name="Wang M."/>
            <person name="Yin C."/>
            <person name="McCallum B."/>
            <person name="Szabo L.J."/>
            <person name="Hulbert S."/>
            <person name="Chen X."/>
            <person name="Fellers J.P."/>
        </authorList>
    </citation>
    <scope>NUCLEOTIDE SEQUENCE</scope>
    <source>
        <strain evidence="7">isolate 1-1 / race 1 (BBBD)</strain>
        <strain evidence="8">Isolate 1-1 / race 1 (BBBD)</strain>
    </source>
</reference>
<dbReference type="Pfam" id="PF00449">
    <property type="entry name" value="Urease_alpha"/>
    <property type="match status" value="1"/>
</dbReference>
<keyword evidence="8" id="KW-1185">Reference proteome</keyword>
<dbReference type="Gene3D" id="3.30.280.10">
    <property type="entry name" value="Urease, gamma-like subunit"/>
    <property type="match status" value="1"/>
</dbReference>
<dbReference type="UniPathway" id="UPA00258">
    <property type="reaction ID" value="UER00370"/>
</dbReference>
<dbReference type="AlphaFoldDB" id="A0A0C4F1Y7"/>
<dbReference type="SUPFAM" id="SSF54111">
    <property type="entry name" value="Urease, gamma-subunit"/>
    <property type="match status" value="1"/>
</dbReference>
<name>A0A0C4F1Y7_PUCT1</name>
<evidence type="ECO:0000259" key="5">
    <source>
        <dbReference type="Pfam" id="PF00449"/>
    </source>
</evidence>
<dbReference type="EC" id="3.5.1.5" evidence="2"/>
<dbReference type="OMA" id="YVELMFA"/>
<protein>
    <recommendedName>
        <fullName evidence="2">urease</fullName>
        <ecNumber evidence="2">3.5.1.5</ecNumber>
    </recommendedName>
</protein>
<dbReference type="OrthoDB" id="1708534at2759"/>
<reference evidence="6" key="1">
    <citation type="submission" date="2009-11" db="EMBL/GenBank/DDBJ databases">
        <authorList>
            <consortium name="The Broad Institute Genome Sequencing Platform"/>
            <person name="Ward D."/>
            <person name="Feldgarden M."/>
            <person name="Earl A."/>
            <person name="Young S.K."/>
            <person name="Zeng Q."/>
            <person name="Koehrsen M."/>
            <person name="Alvarado L."/>
            <person name="Berlin A."/>
            <person name="Bochicchio J."/>
            <person name="Borenstein D."/>
            <person name="Chapman S.B."/>
            <person name="Chen Z."/>
            <person name="Engels R."/>
            <person name="Freedman E."/>
            <person name="Gellesch M."/>
            <person name="Goldberg J."/>
            <person name="Griggs A."/>
            <person name="Gujja S."/>
            <person name="Heilman E."/>
            <person name="Heiman D."/>
            <person name="Hepburn T."/>
            <person name="Howarth C."/>
            <person name="Jen D."/>
            <person name="Larson L."/>
            <person name="Lewis B."/>
            <person name="Mehta T."/>
            <person name="Park D."/>
            <person name="Pearson M."/>
            <person name="Roberts A."/>
            <person name="Saif S."/>
            <person name="Shea T."/>
            <person name="Shenoy N."/>
            <person name="Sisk P."/>
            <person name="Stolte C."/>
            <person name="Sykes S."/>
            <person name="Thomson T."/>
            <person name="Walk T."/>
            <person name="White J."/>
            <person name="Yandava C."/>
            <person name="Izard J."/>
            <person name="Baranova O.V."/>
            <person name="Blanton J.M."/>
            <person name="Tanner A.C."/>
            <person name="Dewhirst F.E."/>
            <person name="Haas B."/>
            <person name="Nusbaum C."/>
            <person name="Birren B."/>
        </authorList>
    </citation>
    <scope>NUCLEOTIDE SEQUENCE [LARGE SCALE GENOMIC DNA]</scope>
    <source>
        <strain evidence="6">1-1 BBBD Race 1</strain>
    </source>
</reference>
<proteinExistence type="predicted"/>
<dbReference type="EnsemblFungi" id="PTTG_07108-t43_1">
    <property type="protein sequence ID" value="PTTG_07108-t43_1-p1"/>
    <property type="gene ID" value="PTTG_07108"/>
</dbReference>
<dbReference type="InterPro" id="IPR011612">
    <property type="entry name" value="Urease_alpha_N_dom"/>
</dbReference>
<gene>
    <name evidence="6" type="ORF">PTTG_07108</name>
</gene>
<dbReference type="SUPFAM" id="SSF51338">
    <property type="entry name" value="Composite domain of metallo-dependent hydrolases"/>
    <property type="match status" value="1"/>
</dbReference>
<dbReference type="PANTHER" id="PTHR33569:SF1">
    <property type="entry name" value="UREASE"/>
    <property type="match status" value="1"/>
</dbReference>
<dbReference type="VEuPathDB" id="FungiDB:PTTG_07108"/>
<dbReference type="STRING" id="630390.A0A0C4F1Y7"/>
<dbReference type="InterPro" id="IPR036461">
    <property type="entry name" value="Urease_betasu_sf"/>
</dbReference>
<dbReference type="InterPro" id="IPR002019">
    <property type="entry name" value="Urease_beta-like"/>
</dbReference>
<accession>A0A0C4F1Y7</accession>
<dbReference type="NCBIfam" id="TIGR00192">
    <property type="entry name" value="urease_beta"/>
    <property type="match status" value="1"/>
</dbReference>
<comment type="pathway">
    <text evidence="1">Nitrogen metabolism; urea degradation; CO(2) and NH(3) from urea (urease route): step 1/1.</text>
</comment>
<sequence length="382" mass="41351">MTLPDLRSTLMVAAVVLSRFAASMPASRQTLPHVRRQQGQAVESVSATLQGPMISRMYLSTKDQDKLLLSTTGLLAQRRLARGLRLNLSEATALIACVLQELIRDGQSSVSQLMQVGKEILRFRHVQPSVPGGLSQVQVEGTFPDGTFLVTVHSPICSPSGRDPHLLLALYGSFITPPPNLWFEHVQPSLEHDLPGAIVVKSSPDVLTSQSISLNVNRSQIRIEVTNTGDRPIEVGSHYHFSLTNPALRFDCKLALGYRLDIPAGTSVRFEPGDQQMVTMVEIGGSGLVAGGNGLEGQILQKDDTLAIAALIPSLIAKGSEHQPAINVERPVKGVEMSREAYANMFGPTTGDKIHLADTSLWVEVEHDHTCYGEELKFGGGN</sequence>
<dbReference type="InterPro" id="IPR050069">
    <property type="entry name" value="Urease_subunit"/>
</dbReference>
<dbReference type="Proteomes" id="UP000005240">
    <property type="component" value="Unassembled WGS sequence"/>
</dbReference>
<reference evidence="6" key="2">
    <citation type="submission" date="2016-05" db="EMBL/GenBank/DDBJ databases">
        <title>Comparative analysis highlights variable genome content of wheat rusts and divergence of the mating loci.</title>
        <authorList>
            <person name="Cuomo C.A."/>
            <person name="Bakkeren G."/>
            <person name="Szabo L."/>
            <person name="Khalil H."/>
            <person name="Joly D."/>
            <person name="Goldberg J."/>
            <person name="Young S."/>
            <person name="Zeng Q."/>
            <person name="Fellers J."/>
        </authorList>
    </citation>
    <scope>NUCLEOTIDE SEQUENCE [LARGE SCALE GENOMIC DNA]</scope>
    <source>
        <strain evidence="6">1-1 BBBD Race 1</strain>
    </source>
</reference>
<dbReference type="Gene3D" id="2.30.40.10">
    <property type="entry name" value="Urease, subunit C, domain 1"/>
    <property type="match status" value="1"/>
</dbReference>
<dbReference type="EMBL" id="ADAS02000121">
    <property type="protein sequence ID" value="OAV89667.1"/>
    <property type="molecule type" value="Genomic_DNA"/>
</dbReference>
<evidence type="ECO:0000313" key="7">
    <source>
        <dbReference type="EnsemblFungi" id="PTTG_07108-t43_1-p1"/>
    </source>
</evidence>
<dbReference type="GO" id="GO:0035550">
    <property type="term" value="C:urease complex"/>
    <property type="evidence" value="ECO:0007669"/>
    <property type="project" value="InterPro"/>
</dbReference>
<evidence type="ECO:0000256" key="3">
    <source>
        <dbReference type="ARBA" id="ARBA00022723"/>
    </source>
</evidence>
<dbReference type="PANTHER" id="PTHR33569">
    <property type="entry name" value="UREASE"/>
    <property type="match status" value="1"/>
</dbReference>
<dbReference type="Pfam" id="PF00547">
    <property type="entry name" value="Urease_gamma"/>
    <property type="match status" value="1"/>
</dbReference>
<dbReference type="GO" id="GO:0043419">
    <property type="term" value="P:urea catabolic process"/>
    <property type="evidence" value="ECO:0007669"/>
    <property type="project" value="UniProtKB-UniPathway"/>
</dbReference>
<keyword evidence="4" id="KW-0378">Hydrolase</keyword>
<reference evidence="7" key="4">
    <citation type="submission" date="2025-05" db="UniProtKB">
        <authorList>
            <consortium name="EnsemblFungi"/>
        </authorList>
    </citation>
    <scope>IDENTIFICATION</scope>
    <source>
        <strain evidence="7">isolate 1-1 / race 1 (BBBD)</strain>
    </source>
</reference>
<evidence type="ECO:0000256" key="2">
    <source>
        <dbReference type="ARBA" id="ARBA00012934"/>
    </source>
</evidence>
<dbReference type="GO" id="GO:0009039">
    <property type="term" value="F:urease activity"/>
    <property type="evidence" value="ECO:0007669"/>
    <property type="project" value="UniProtKB-EC"/>
</dbReference>
<dbReference type="Gene3D" id="2.10.150.10">
    <property type="entry name" value="Urease, beta subunit"/>
    <property type="match status" value="1"/>
</dbReference>
<feature type="domain" description="Urease alpha-subunit N-terminal" evidence="5">
    <location>
        <begin position="336"/>
        <end position="381"/>
    </location>
</feature>
<evidence type="ECO:0000256" key="1">
    <source>
        <dbReference type="ARBA" id="ARBA00004897"/>
    </source>
</evidence>
<evidence type="ECO:0000256" key="4">
    <source>
        <dbReference type="ARBA" id="ARBA00022801"/>
    </source>
</evidence>
<dbReference type="CDD" id="cd00390">
    <property type="entry name" value="Urease_gamma"/>
    <property type="match status" value="1"/>
</dbReference>
<dbReference type="GO" id="GO:0016151">
    <property type="term" value="F:nickel cation binding"/>
    <property type="evidence" value="ECO:0007669"/>
    <property type="project" value="InterPro"/>
</dbReference>
<dbReference type="InterPro" id="IPR002026">
    <property type="entry name" value="Urease_gamma/gamma-beta_su"/>
</dbReference>
<dbReference type="CDD" id="cd00407">
    <property type="entry name" value="Urease_beta"/>
    <property type="match status" value="1"/>
</dbReference>
<dbReference type="EnsemblFungi" id="PTTG_07108-t43_2">
    <property type="protein sequence ID" value="PTTG_07108-t43_2-p1"/>
    <property type="gene ID" value="PTTG_07108"/>
</dbReference>
<keyword evidence="3" id="KW-0479">Metal-binding</keyword>
<dbReference type="NCBIfam" id="TIGR00193">
    <property type="entry name" value="urease_gam"/>
    <property type="match status" value="1"/>
</dbReference>
<evidence type="ECO:0000313" key="8">
    <source>
        <dbReference type="Proteomes" id="UP000005240"/>
    </source>
</evidence>
<dbReference type="EMBL" id="ADAS02000121">
    <property type="protein sequence ID" value="OAV89668.1"/>
    <property type="molecule type" value="Genomic_DNA"/>
</dbReference>
<dbReference type="Pfam" id="PF00699">
    <property type="entry name" value="Urease_beta"/>
    <property type="match status" value="1"/>
</dbReference>